<keyword evidence="3" id="KW-1185">Reference proteome</keyword>
<gene>
    <name evidence="2" type="ORF">ACFQND_18040</name>
</gene>
<comment type="caution">
    <text evidence="2">The sequence shown here is derived from an EMBL/GenBank/DDBJ whole genome shotgun (WGS) entry which is preliminary data.</text>
</comment>
<evidence type="ECO:0000313" key="3">
    <source>
        <dbReference type="Proteomes" id="UP001596270"/>
    </source>
</evidence>
<name>A0ABW1TZS4_9BURK</name>
<dbReference type="EMBL" id="JBHSRS010000082">
    <property type="protein sequence ID" value="MFC6283129.1"/>
    <property type="molecule type" value="Genomic_DNA"/>
</dbReference>
<dbReference type="RefSeq" id="WP_371436875.1">
    <property type="nucleotide sequence ID" value="NZ_JBHSRS010000082.1"/>
</dbReference>
<dbReference type="InterPro" id="IPR027939">
    <property type="entry name" value="NMT1/THI5"/>
</dbReference>
<feature type="domain" description="SsuA/THI5-like" evidence="1">
    <location>
        <begin position="50"/>
        <end position="261"/>
    </location>
</feature>
<dbReference type="PANTHER" id="PTHR31528">
    <property type="entry name" value="4-AMINO-5-HYDROXYMETHYL-2-METHYLPYRIMIDINE PHOSPHATE SYNTHASE THI11-RELATED"/>
    <property type="match status" value="1"/>
</dbReference>
<evidence type="ECO:0000313" key="2">
    <source>
        <dbReference type="EMBL" id="MFC6283129.1"/>
    </source>
</evidence>
<protein>
    <submittedName>
        <fullName evidence="2">ABC transporter substrate-binding protein</fullName>
    </submittedName>
</protein>
<dbReference type="PANTHER" id="PTHR31528:SF15">
    <property type="entry name" value="RIBOFLAVIN-BINDING PROTEIN RIBY"/>
    <property type="match status" value="1"/>
</dbReference>
<dbReference type="Proteomes" id="UP001596270">
    <property type="component" value="Unassembled WGS sequence"/>
</dbReference>
<evidence type="ECO:0000259" key="1">
    <source>
        <dbReference type="Pfam" id="PF09084"/>
    </source>
</evidence>
<organism evidence="2 3">
    <name type="scientific">Polaromonas aquatica</name>
    <dbReference type="NCBI Taxonomy" id="332657"/>
    <lineage>
        <taxon>Bacteria</taxon>
        <taxon>Pseudomonadati</taxon>
        <taxon>Pseudomonadota</taxon>
        <taxon>Betaproteobacteria</taxon>
        <taxon>Burkholderiales</taxon>
        <taxon>Comamonadaceae</taxon>
        <taxon>Polaromonas</taxon>
    </lineage>
</organism>
<reference evidence="3" key="1">
    <citation type="journal article" date="2019" name="Int. J. Syst. Evol. Microbiol.">
        <title>The Global Catalogue of Microorganisms (GCM) 10K type strain sequencing project: providing services to taxonomists for standard genome sequencing and annotation.</title>
        <authorList>
            <consortium name="The Broad Institute Genomics Platform"/>
            <consortium name="The Broad Institute Genome Sequencing Center for Infectious Disease"/>
            <person name="Wu L."/>
            <person name="Ma J."/>
        </authorList>
    </citation>
    <scope>NUCLEOTIDE SEQUENCE [LARGE SCALE GENOMIC DNA]</scope>
    <source>
        <strain evidence="3">CCUG 39402</strain>
    </source>
</reference>
<dbReference type="Pfam" id="PF09084">
    <property type="entry name" value="NMT1"/>
    <property type="match status" value="1"/>
</dbReference>
<dbReference type="Gene3D" id="3.40.190.10">
    <property type="entry name" value="Periplasmic binding protein-like II"/>
    <property type="match status" value="2"/>
</dbReference>
<dbReference type="SUPFAM" id="SSF53850">
    <property type="entry name" value="Periplasmic binding protein-like II"/>
    <property type="match status" value="1"/>
</dbReference>
<proteinExistence type="predicted"/>
<dbReference type="InterPro" id="IPR015168">
    <property type="entry name" value="SsuA/THI5"/>
</dbReference>
<sequence length="335" mass="36527">MTYESVTRPVLNRKQFLLAGLLAPLAASVPRRARAAERIRYALPAPAFLPAFTPINLAQIKGYYAEEGLEVDFQTVAGGTEVAKRVAAGEFDLGGGTGDTPILVRPRGMAVKTIAVLGGKSLTQIMTRRDSAIYSPENFRGKTITVVSNTDTTYFTLLGFLSSIGVRPDELKIVPAGPTGVYQMLIDGKADAMAGVPDWVVPVQRSGIKTMVFRSDEFFPSMAQAMISADQTIAARPKALRAFVRATLRGLADTIAAPDAAAAAITAKFPQHKGKEELVRDIVRYYASFVYPGQRTPGEINTFRMQKVQTFYRERNIVERDTPLKDLSTDQFLTG</sequence>
<accession>A0ABW1TZS4</accession>